<dbReference type="Gene3D" id="2.130.10.10">
    <property type="entry name" value="YVTN repeat-like/Quinoprotein amine dehydrogenase"/>
    <property type="match status" value="2"/>
</dbReference>
<dbReference type="GO" id="GO:0005524">
    <property type="term" value="F:ATP binding"/>
    <property type="evidence" value="ECO:0007669"/>
    <property type="project" value="InterPro"/>
</dbReference>
<keyword evidence="6 10" id="KW-0418">Kinase</keyword>
<dbReference type="InterPro" id="IPR055231">
    <property type="entry name" value="2AA_helical"/>
</dbReference>
<evidence type="ECO:0000256" key="7">
    <source>
        <dbReference type="ARBA" id="ARBA00022840"/>
    </source>
</evidence>
<dbReference type="GO" id="GO:0034272">
    <property type="term" value="C:phosphatidylinositol 3-kinase complex, class III, type II"/>
    <property type="evidence" value="ECO:0007669"/>
    <property type="project" value="TreeGrafter"/>
</dbReference>
<dbReference type="OrthoDB" id="242910at2759"/>
<dbReference type="EC" id="2.7.11.1" evidence="1"/>
<dbReference type="PROSITE" id="PS50011">
    <property type="entry name" value="PROTEIN_KINASE_DOM"/>
    <property type="match status" value="1"/>
</dbReference>
<feature type="repeat" description="WD" evidence="8">
    <location>
        <begin position="1292"/>
        <end position="1329"/>
    </location>
</feature>
<dbReference type="GO" id="GO:0071561">
    <property type="term" value="C:nucleus-vacuole junction"/>
    <property type="evidence" value="ECO:0007669"/>
    <property type="project" value="TreeGrafter"/>
</dbReference>
<dbReference type="InterPro" id="IPR000719">
    <property type="entry name" value="Prot_kinase_dom"/>
</dbReference>
<dbReference type="SUPFAM" id="SSF50978">
    <property type="entry name" value="WD40 repeat-like"/>
    <property type="match status" value="1"/>
</dbReference>
<dbReference type="Proteomes" id="UP000031737">
    <property type="component" value="Unassembled WGS sequence"/>
</dbReference>
<keyword evidence="11" id="KW-1185">Reference proteome</keyword>
<dbReference type="InterPro" id="IPR001680">
    <property type="entry name" value="WD40_rpt"/>
</dbReference>
<dbReference type="Pfam" id="PF22956">
    <property type="entry name" value="VPS15-like_hel"/>
    <property type="match status" value="1"/>
</dbReference>
<keyword evidence="3" id="KW-0808">Transferase</keyword>
<dbReference type="InterPro" id="IPR015943">
    <property type="entry name" value="WD40/YVTN_repeat-like_dom_sf"/>
</dbReference>
<dbReference type="GO" id="GO:0004674">
    <property type="term" value="F:protein serine/threonine kinase activity"/>
    <property type="evidence" value="ECO:0007669"/>
    <property type="project" value="InterPro"/>
</dbReference>
<proteinExistence type="predicted"/>
<reference evidence="10 11" key="1">
    <citation type="submission" date="2013-07" db="EMBL/GenBank/DDBJ databases">
        <authorList>
            <person name="Stoco P.H."/>
            <person name="Wagner G."/>
            <person name="Gerber A."/>
            <person name="Zaha A."/>
            <person name="Thompson C."/>
            <person name="Bartholomeu D.C."/>
            <person name="Luckemeyer D.D."/>
            <person name="Bahia D."/>
            <person name="Loreto E."/>
            <person name="Prestes E.B."/>
            <person name="Lima F.M."/>
            <person name="Rodrigues-Luiz G."/>
            <person name="Vallejo G.A."/>
            <person name="Filho J.F."/>
            <person name="Monteiro K.M."/>
            <person name="Tyler K.M."/>
            <person name="de Almeida L.G."/>
            <person name="Ortiz M.F."/>
            <person name="Siervo M.A."/>
            <person name="de Moraes M.H."/>
            <person name="Cunha O.L."/>
            <person name="Mendonca-Neto R."/>
            <person name="Silva R."/>
            <person name="Teixeira S.M."/>
            <person name="Murta S.M."/>
            <person name="Sincero T.C."/>
            <person name="Mendes T.A."/>
            <person name="Urmenyi T.P."/>
            <person name="Silva V.G."/>
            <person name="da Rocha W.D."/>
            <person name="Andersson B."/>
            <person name="Romanha A.J."/>
            <person name="Steindel M."/>
            <person name="de Vasconcelos A.T."/>
            <person name="Grisard E.C."/>
        </authorList>
    </citation>
    <scope>NUCLEOTIDE SEQUENCE [LARGE SCALE GENOMIC DNA]</scope>
    <source>
        <strain evidence="10 11">SC58</strain>
    </source>
</reference>
<evidence type="ECO:0000256" key="6">
    <source>
        <dbReference type="ARBA" id="ARBA00022777"/>
    </source>
</evidence>
<keyword evidence="7" id="KW-0067">ATP-binding</keyword>
<dbReference type="PROSITE" id="PS50082">
    <property type="entry name" value="WD_REPEATS_2"/>
    <property type="match status" value="1"/>
</dbReference>
<dbReference type="PROSITE" id="PS50294">
    <property type="entry name" value="WD_REPEATS_REGION"/>
    <property type="match status" value="1"/>
</dbReference>
<dbReference type="GO" id="GO:0045324">
    <property type="term" value="P:late endosome to vacuole transport"/>
    <property type="evidence" value="ECO:0007669"/>
    <property type="project" value="InterPro"/>
</dbReference>
<gene>
    <name evidence="10" type="ORF">TRSC58_01894</name>
</gene>
<feature type="domain" description="Protein kinase" evidence="9">
    <location>
        <begin position="58"/>
        <end position="385"/>
    </location>
</feature>
<dbReference type="Gene3D" id="1.10.510.10">
    <property type="entry name" value="Transferase(Phosphotransferase) domain 1"/>
    <property type="match status" value="1"/>
</dbReference>
<dbReference type="PANTHER" id="PTHR17583:SF0">
    <property type="entry name" value="PHOSPHOINOSITIDE 3-KINASE REGULATORY SUBUNIT 4"/>
    <property type="match status" value="1"/>
</dbReference>
<evidence type="ECO:0000256" key="1">
    <source>
        <dbReference type="ARBA" id="ARBA00012513"/>
    </source>
</evidence>
<accession>A0A061J7P9</accession>
<dbReference type="InterPro" id="IPR011009">
    <property type="entry name" value="Kinase-like_dom_sf"/>
</dbReference>
<dbReference type="SMART" id="SM00220">
    <property type="entry name" value="S_TKc"/>
    <property type="match status" value="1"/>
</dbReference>
<keyword evidence="2 8" id="KW-0853">WD repeat</keyword>
<sequence length="1329" mass="147190">MGNQLAAATSVNVADVSSFLALVAPLGGEHRYYFRSFHCAKLMNAANDTTETFRSRHFSVSATERRDTDATVRRPFQKSGGRDVVVKVFVRTLGDNLQKQLVEFCYDHLQGLHERMTNTQGADFTVTAMTGGYRENNTAEGGLCASPPCNVLFYSRMEVHNDRFCMLERSYVAYSLSERLATRPYWNMGQRLFAGYQLLQGLVQLHEGWDAVHGDLKTENVLVDTSGWLYMTDICPFKPGLLPANNPALFDYYYDTNETRICFLAPEKFLDDTLPFNTSNLNANGHTKAMDIFSAACVLAHIFTEEPLFSLSDTLSLRLMQTQQEREFMVQKVLEERGVSPNVGRMLLNMLCNLPATRPTARQLLEAFTPSVFPSYFGFIYHEILPPLLARPPDLQVQLLYSRLQDILEEVERHCSTTDATQSRSTLVKEAKQLSVQLLLPVILNASLHLITDGAFCRLISIIQMILPHCSSELQKDILLPYVLHYVKMDRHCVVARILALRILSMICRSTPFSASDATIFDDLVLPCVEQLLKTDTTDVGLLVEVADQLPGILLRARTFLEHRQSLASANAWQSSFGEQLNTLLDRGWDALRLLYKHPNTTVVVVTLRRTVDVVAFLGEERAQDDLIPFLTTVIASTIDVQRELYPQAILCHLYLQAPKLKTLRFFLDEGLKRTDVTCLVRIVESIAIIVEKKCLAVWDIMPLVHQVLPHIVNSNRWVSTAASRMLEKVACTHRVSDIWMYLTCAVLPLLRHPVPLSRISLFPTAVKLEMSNYIDAMEQMMRTMNAEVRLLGEGTNSHEHVSYRSVSHLLPQYETSFGIARRSLRGLTSCVASVDVTFDSNMFKPGVAEGMRCDSSQNLTWNFFFRPTRREQKRVILRQRPLGDDGDSSAVLSHAPERQSVVGNLYQTRGVEERGESSVPSVANVTWNAKELKPIAAPWFTQTAHSGGIYCSSAARGGTLVTAGSCGEAVLWSLGLEGMDYSYRMQTNASRTSTFLFANFLREGMSPLLYMGGTDGEWCLFDVACNNIVLRRYLDGGTLTSACLLGDFVTLVTGALGGVYVMDSRVGKEVWQTTLPPAVGPPSGVSPLFLGSRAYGASVVTLTGGVALFDLRFQMLVQEHRLGNGGGSSSCDEHGGSSRANTRVMDNPNAILCVSPDTACSFTLENSDRPGVFLGTKAGTVHWMDLSTGESRTALQPTTIGQATRALLVQPKHSVVVTAGDDMWIRKWYLAAPNRSKTLVCPPCMSPVYAGTISGGIAETRLGRHFTGVQPAHRNGPRSTNHGCVSGGVVPRHHEDAILSLCLVSNGNASYLASGSRDGTLTVWLNTE</sequence>
<evidence type="ECO:0000313" key="11">
    <source>
        <dbReference type="Proteomes" id="UP000031737"/>
    </source>
</evidence>
<dbReference type="VEuPathDB" id="TriTrypDB:TRSC58_01894"/>
<comment type="caution">
    <text evidence="10">The sequence shown here is derived from an EMBL/GenBank/DDBJ whole genome shotgun (WGS) entry which is preliminary data.</text>
</comment>
<dbReference type="GO" id="GO:0006623">
    <property type="term" value="P:protein targeting to vacuole"/>
    <property type="evidence" value="ECO:0007669"/>
    <property type="project" value="TreeGrafter"/>
</dbReference>
<dbReference type="EMBL" id="AUPL01001894">
    <property type="protein sequence ID" value="ESL10375.1"/>
    <property type="molecule type" value="Genomic_DNA"/>
</dbReference>
<keyword evidence="5" id="KW-0547">Nucleotide-binding</keyword>
<evidence type="ECO:0000256" key="4">
    <source>
        <dbReference type="ARBA" id="ARBA00022737"/>
    </source>
</evidence>
<dbReference type="PANTHER" id="PTHR17583">
    <property type="entry name" value="PHOSPHOINOSITIDE 3-KINASE REGULATORY SUBUNIT 4"/>
    <property type="match status" value="1"/>
</dbReference>
<organism evidence="10 11">
    <name type="scientific">Trypanosoma rangeli SC58</name>
    <dbReference type="NCBI Taxonomy" id="429131"/>
    <lineage>
        <taxon>Eukaryota</taxon>
        <taxon>Discoba</taxon>
        <taxon>Euglenozoa</taxon>
        <taxon>Kinetoplastea</taxon>
        <taxon>Metakinetoplastina</taxon>
        <taxon>Trypanosomatida</taxon>
        <taxon>Trypanosomatidae</taxon>
        <taxon>Trypanosoma</taxon>
        <taxon>Herpetosoma</taxon>
    </lineage>
</organism>
<evidence type="ECO:0000313" key="10">
    <source>
        <dbReference type="EMBL" id="ESL10375.1"/>
    </source>
</evidence>
<dbReference type="GO" id="GO:0016236">
    <property type="term" value="P:macroautophagy"/>
    <property type="evidence" value="ECO:0007669"/>
    <property type="project" value="InterPro"/>
</dbReference>
<dbReference type="SUPFAM" id="SSF56112">
    <property type="entry name" value="Protein kinase-like (PK-like)"/>
    <property type="match status" value="1"/>
</dbReference>
<keyword evidence="4" id="KW-0677">Repeat</keyword>
<dbReference type="GO" id="GO:0005770">
    <property type="term" value="C:late endosome"/>
    <property type="evidence" value="ECO:0007669"/>
    <property type="project" value="TreeGrafter"/>
</dbReference>
<protein>
    <recommendedName>
        <fullName evidence="1">non-specific serine/threonine protein kinase</fullName>
        <ecNumber evidence="1">2.7.11.1</ecNumber>
    </recommendedName>
</protein>
<dbReference type="Pfam" id="PF00069">
    <property type="entry name" value="Pkinase"/>
    <property type="match status" value="1"/>
</dbReference>
<evidence type="ECO:0000256" key="8">
    <source>
        <dbReference type="PROSITE-ProRule" id="PRU00221"/>
    </source>
</evidence>
<evidence type="ECO:0000256" key="3">
    <source>
        <dbReference type="ARBA" id="ARBA00022679"/>
    </source>
</evidence>
<dbReference type="SUPFAM" id="SSF48371">
    <property type="entry name" value="ARM repeat"/>
    <property type="match status" value="1"/>
</dbReference>
<evidence type="ECO:0000259" key="9">
    <source>
        <dbReference type="PROSITE" id="PS50011"/>
    </source>
</evidence>
<dbReference type="FunFam" id="1.10.510.10:FF:001155">
    <property type="entry name" value="Protein kinase, putative"/>
    <property type="match status" value="1"/>
</dbReference>
<dbReference type="GO" id="GO:0034271">
    <property type="term" value="C:phosphatidylinositol 3-kinase complex, class III, type I"/>
    <property type="evidence" value="ECO:0007669"/>
    <property type="project" value="TreeGrafter"/>
</dbReference>
<dbReference type="InterPro" id="IPR045162">
    <property type="entry name" value="Vps15-like"/>
</dbReference>
<dbReference type="Pfam" id="PF00400">
    <property type="entry name" value="WD40"/>
    <property type="match status" value="1"/>
</dbReference>
<dbReference type="InterPro" id="IPR016024">
    <property type="entry name" value="ARM-type_fold"/>
</dbReference>
<dbReference type="SMART" id="SM00320">
    <property type="entry name" value="WD40"/>
    <property type="match status" value="3"/>
</dbReference>
<evidence type="ECO:0000256" key="5">
    <source>
        <dbReference type="ARBA" id="ARBA00022741"/>
    </source>
</evidence>
<name>A0A061J7P9_TRYRA</name>
<evidence type="ECO:0000256" key="2">
    <source>
        <dbReference type="ARBA" id="ARBA00022574"/>
    </source>
</evidence>
<dbReference type="InterPro" id="IPR036322">
    <property type="entry name" value="WD40_repeat_dom_sf"/>
</dbReference>